<dbReference type="PROSITE" id="PS51898">
    <property type="entry name" value="TYR_RECOMBINASE"/>
    <property type="match status" value="1"/>
</dbReference>
<evidence type="ECO:0000313" key="6">
    <source>
        <dbReference type="Proteomes" id="UP000253919"/>
    </source>
</evidence>
<reference evidence="5 6" key="1">
    <citation type="submission" date="2018-04" db="EMBL/GenBank/DDBJ databases">
        <title>Adhaeribacter sp. HMF7616 genome sequencing and assembly.</title>
        <authorList>
            <person name="Kang H."/>
            <person name="Kang J."/>
            <person name="Cha I."/>
            <person name="Kim H."/>
            <person name="Joh K."/>
        </authorList>
    </citation>
    <scope>NUCLEOTIDE SEQUENCE [LARGE SCALE GENOMIC DNA]</scope>
    <source>
        <strain evidence="5 6">HMF7616</strain>
    </source>
</reference>
<dbReference type="InterPro" id="IPR002104">
    <property type="entry name" value="Integrase_catalytic"/>
</dbReference>
<dbReference type="InterPro" id="IPR010998">
    <property type="entry name" value="Integrase_recombinase_N"/>
</dbReference>
<dbReference type="Gene3D" id="1.10.150.130">
    <property type="match status" value="1"/>
</dbReference>
<dbReference type="CDD" id="cd01185">
    <property type="entry name" value="INTN1_C_like"/>
    <property type="match status" value="1"/>
</dbReference>
<organism evidence="5 6">
    <name type="scientific">Adhaeribacter pallidiroseus</name>
    <dbReference type="NCBI Taxonomy" id="2072847"/>
    <lineage>
        <taxon>Bacteria</taxon>
        <taxon>Pseudomonadati</taxon>
        <taxon>Bacteroidota</taxon>
        <taxon>Cytophagia</taxon>
        <taxon>Cytophagales</taxon>
        <taxon>Hymenobacteraceae</taxon>
        <taxon>Adhaeribacter</taxon>
    </lineage>
</organism>
<proteinExistence type="inferred from homology"/>
<dbReference type="PANTHER" id="PTHR30349">
    <property type="entry name" value="PHAGE INTEGRASE-RELATED"/>
    <property type="match status" value="1"/>
</dbReference>
<dbReference type="GO" id="GO:0006310">
    <property type="term" value="P:DNA recombination"/>
    <property type="evidence" value="ECO:0007669"/>
    <property type="project" value="UniProtKB-KW"/>
</dbReference>
<dbReference type="Pfam" id="PF00589">
    <property type="entry name" value="Phage_integrase"/>
    <property type="match status" value="1"/>
</dbReference>
<evidence type="ECO:0000256" key="3">
    <source>
        <dbReference type="ARBA" id="ARBA00023172"/>
    </source>
</evidence>
<gene>
    <name evidence="5" type="ORF">AHMF7616_03226</name>
</gene>
<protein>
    <submittedName>
        <fullName evidence="5">Tyrosine recombinase XerD</fullName>
    </submittedName>
</protein>
<sequence length="391" mass="45355">MNIMQSFVPYLYLKRYKMTKVKLRLKPISSGRQTLYLDIYPPIIHPETGKPTRRDFLGLYIFEKPKTLTDKQHNKETLLLADNIKAKRQLEIQSGDYGFLISKKAPVSFFGFYKSLVDKQRPGTSNHTNWYHSYTTFIGFAEANINLDQIDEGFCNNYKEYLLTAYINKTHKKTLSQNTASIYFDVFKKILRVSYKLELIKKDLNSKIKAIPRADSQREYLSIEELQLLSQTACTLPILKKAGLFSALTGLRFSDLKKLVWSEIKYSQAEGYYISFRQKKTKGVETLPISEQAYKLLGEREQPEEVVFLNLNYHGGLGMHLERWIKAAGITKHITFHSFRHTFATLQLSLGTDIYTVSKMLGHRELKTTQIYAKIIDKSKREAANRIKLDL</sequence>
<evidence type="ECO:0000256" key="1">
    <source>
        <dbReference type="ARBA" id="ARBA00008857"/>
    </source>
</evidence>
<dbReference type="Proteomes" id="UP000253919">
    <property type="component" value="Unassembled WGS sequence"/>
</dbReference>
<evidence type="ECO:0000256" key="2">
    <source>
        <dbReference type="ARBA" id="ARBA00023125"/>
    </source>
</evidence>
<dbReference type="InterPro" id="IPR011010">
    <property type="entry name" value="DNA_brk_join_enz"/>
</dbReference>
<dbReference type="InterPro" id="IPR025269">
    <property type="entry name" value="SAM-like_dom"/>
</dbReference>
<dbReference type="Pfam" id="PF13102">
    <property type="entry name" value="Phage_int_SAM_5"/>
    <property type="match status" value="1"/>
</dbReference>
<keyword evidence="3" id="KW-0233">DNA recombination</keyword>
<dbReference type="EMBL" id="QASA01000001">
    <property type="protein sequence ID" value="RDC64610.1"/>
    <property type="molecule type" value="Genomic_DNA"/>
</dbReference>
<comment type="similarity">
    <text evidence="1">Belongs to the 'phage' integrase family.</text>
</comment>
<dbReference type="Gene3D" id="1.10.443.10">
    <property type="entry name" value="Intergrase catalytic core"/>
    <property type="match status" value="1"/>
</dbReference>
<dbReference type="InterPro" id="IPR013762">
    <property type="entry name" value="Integrase-like_cat_sf"/>
</dbReference>
<dbReference type="AlphaFoldDB" id="A0A369QJX0"/>
<dbReference type="PANTHER" id="PTHR30349:SF64">
    <property type="entry name" value="PROPHAGE INTEGRASE INTD-RELATED"/>
    <property type="match status" value="1"/>
</dbReference>
<dbReference type="GO" id="GO:0003677">
    <property type="term" value="F:DNA binding"/>
    <property type="evidence" value="ECO:0007669"/>
    <property type="project" value="UniProtKB-KW"/>
</dbReference>
<dbReference type="InterPro" id="IPR050090">
    <property type="entry name" value="Tyrosine_recombinase_XerCD"/>
</dbReference>
<name>A0A369QJX0_9BACT</name>
<keyword evidence="6" id="KW-1185">Reference proteome</keyword>
<keyword evidence="2" id="KW-0238">DNA-binding</keyword>
<feature type="domain" description="Tyr recombinase" evidence="4">
    <location>
        <begin position="216"/>
        <end position="385"/>
    </location>
</feature>
<dbReference type="GO" id="GO:0015074">
    <property type="term" value="P:DNA integration"/>
    <property type="evidence" value="ECO:0007669"/>
    <property type="project" value="InterPro"/>
</dbReference>
<comment type="caution">
    <text evidence="5">The sequence shown here is derived from an EMBL/GenBank/DDBJ whole genome shotgun (WGS) entry which is preliminary data.</text>
</comment>
<accession>A0A369QJX0</accession>
<evidence type="ECO:0000313" key="5">
    <source>
        <dbReference type="EMBL" id="RDC64610.1"/>
    </source>
</evidence>
<dbReference type="SUPFAM" id="SSF56349">
    <property type="entry name" value="DNA breaking-rejoining enzymes"/>
    <property type="match status" value="1"/>
</dbReference>
<evidence type="ECO:0000259" key="4">
    <source>
        <dbReference type="PROSITE" id="PS51898"/>
    </source>
</evidence>